<dbReference type="PANTHER" id="PTHR30290">
    <property type="entry name" value="PERIPLASMIC BINDING COMPONENT OF ABC TRANSPORTER"/>
    <property type="match status" value="1"/>
</dbReference>
<keyword evidence="3" id="KW-0813">Transport</keyword>
<comment type="subcellular location">
    <subcellularLocation>
        <location evidence="1">Cell envelope</location>
    </subcellularLocation>
</comment>
<gene>
    <name evidence="7" type="ORF">EY643_17915</name>
</gene>
<keyword evidence="8" id="KW-1185">Reference proteome</keyword>
<comment type="similarity">
    <text evidence="2">Belongs to the bacterial solute-binding protein 5 family.</text>
</comment>
<dbReference type="CDD" id="cd08504">
    <property type="entry name" value="PBP2_OppA"/>
    <property type="match status" value="1"/>
</dbReference>
<name>A0A5P9NNI3_9GAMM</name>
<dbReference type="GO" id="GO:0043190">
    <property type="term" value="C:ATP-binding cassette (ABC) transporter complex"/>
    <property type="evidence" value="ECO:0007669"/>
    <property type="project" value="InterPro"/>
</dbReference>
<reference evidence="7 8" key="1">
    <citation type="submission" date="2019-02" db="EMBL/GenBank/DDBJ databases">
        <authorList>
            <person name="Li S.-H."/>
        </authorList>
    </citation>
    <scope>NUCLEOTIDE SEQUENCE [LARGE SCALE GENOMIC DNA]</scope>
    <source>
        <strain evidence="7 8">IMCC14385</strain>
    </source>
</reference>
<proteinExistence type="inferred from homology"/>
<dbReference type="Gene3D" id="3.10.105.10">
    <property type="entry name" value="Dipeptide-binding Protein, Domain 3"/>
    <property type="match status" value="1"/>
</dbReference>
<evidence type="ECO:0000313" key="8">
    <source>
        <dbReference type="Proteomes" id="UP000326287"/>
    </source>
</evidence>
<evidence type="ECO:0000256" key="1">
    <source>
        <dbReference type="ARBA" id="ARBA00004196"/>
    </source>
</evidence>
<dbReference type="PIRSF" id="PIRSF002741">
    <property type="entry name" value="MppA"/>
    <property type="match status" value="1"/>
</dbReference>
<dbReference type="InterPro" id="IPR030678">
    <property type="entry name" value="Peptide/Ni-bd"/>
</dbReference>
<keyword evidence="4 5" id="KW-0732">Signal</keyword>
<dbReference type="EMBL" id="CP036422">
    <property type="protein sequence ID" value="QFU77390.1"/>
    <property type="molecule type" value="Genomic_DNA"/>
</dbReference>
<evidence type="ECO:0000256" key="5">
    <source>
        <dbReference type="SAM" id="SignalP"/>
    </source>
</evidence>
<evidence type="ECO:0000256" key="4">
    <source>
        <dbReference type="ARBA" id="ARBA00022729"/>
    </source>
</evidence>
<sequence length="545" mass="61949">MSKLRALWATVCLTAPLLTACGPVDSNVAHGNREGVLHINNGSEPQTIDPHIISSVPGGQIAWALFEGLVTLDPGTLEPMPGVAERWEISEDQLVWTFYLRDNARWSNGDPLTAEDFHWSFLRALSPAIGSSFAEYLFPIQGAREYFAGELDDPADLGVQVIDSHTLELTLHQPTPYFFQSLATFSSSMPVHRATIEAHGEPFARYTGWTRPENIVSNGPFVLSEWRMQKRLVVSKNPLYWDQQNVALEQIVFHPIDSESTEDRMYRVGQLHKTDMVPLAKIPEFLQSGNPEYRQTPMFGTYFLILNVERAPLDQVKVRQALAATIDRELLARSVLHDSVLPHRGIVPRGIAGYDPELPLPYDPEEGRRLLAEAGYPDGDGFPELEFIFNTSENNRKILIALQQMWKNELGISVTLTNMEWRVFVDKLDERDFQGSRLGWIGGFVDPVMFLELMTSDNVSNYSGFSNEVYDEIMRVLVPEAETPRERLKLLEEAEVLALKQAPYIPLYTYTDRYMIRQNVKGFPANLIKYYNYKYVSLADPMEQK</sequence>
<dbReference type="PANTHER" id="PTHR30290:SF10">
    <property type="entry name" value="PERIPLASMIC OLIGOPEPTIDE-BINDING PROTEIN-RELATED"/>
    <property type="match status" value="1"/>
</dbReference>
<dbReference type="GO" id="GO:0030288">
    <property type="term" value="C:outer membrane-bounded periplasmic space"/>
    <property type="evidence" value="ECO:0007669"/>
    <property type="project" value="UniProtKB-ARBA"/>
</dbReference>
<evidence type="ECO:0000256" key="3">
    <source>
        <dbReference type="ARBA" id="ARBA00022448"/>
    </source>
</evidence>
<dbReference type="FunFam" id="3.90.76.10:FF:000001">
    <property type="entry name" value="Oligopeptide ABC transporter substrate-binding protein"/>
    <property type="match status" value="1"/>
</dbReference>
<dbReference type="KEGG" id="halc:EY643_17915"/>
<dbReference type="SUPFAM" id="SSF53850">
    <property type="entry name" value="Periplasmic binding protein-like II"/>
    <property type="match status" value="1"/>
</dbReference>
<dbReference type="Proteomes" id="UP000326287">
    <property type="component" value="Chromosome"/>
</dbReference>
<dbReference type="Gene3D" id="3.90.76.10">
    <property type="entry name" value="Dipeptide-binding Protein, Domain 1"/>
    <property type="match status" value="1"/>
</dbReference>
<dbReference type="GO" id="GO:0015833">
    <property type="term" value="P:peptide transport"/>
    <property type="evidence" value="ECO:0007669"/>
    <property type="project" value="TreeGrafter"/>
</dbReference>
<dbReference type="Gene3D" id="3.40.190.10">
    <property type="entry name" value="Periplasmic binding protein-like II"/>
    <property type="match status" value="1"/>
</dbReference>
<feature type="domain" description="Solute-binding protein family 5" evidence="6">
    <location>
        <begin position="78"/>
        <end position="459"/>
    </location>
</feature>
<feature type="signal peptide" evidence="5">
    <location>
        <begin position="1"/>
        <end position="20"/>
    </location>
</feature>
<dbReference type="GO" id="GO:1904680">
    <property type="term" value="F:peptide transmembrane transporter activity"/>
    <property type="evidence" value="ECO:0007669"/>
    <property type="project" value="TreeGrafter"/>
</dbReference>
<dbReference type="PROSITE" id="PS51257">
    <property type="entry name" value="PROKAR_LIPOPROTEIN"/>
    <property type="match status" value="1"/>
</dbReference>
<dbReference type="RefSeq" id="WP_153240536.1">
    <property type="nucleotide sequence ID" value="NZ_CP036422.1"/>
</dbReference>
<dbReference type="OrthoDB" id="9801912at2"/>
<dbReference type="InterPro" id="IPR039424">
    <property type="entry name" value="SBP_5"/>
</dbReference>
<dbReference type="Pfam" id="PF00496">
    <property type="entry name" value="SBP_bac_5"/>
    <property type="match status" value="1"/>
</dbReference>
<evidence type="ECO:0000313" key="7">
    <source>
        <dbReference type="EMBL" id="QFU77390.1"/>
    </source>
</evidence>
<evidence type="ECO:0000256" key="2">
    <source>
        <dbReference type="ARBA" id="ARBA00005695"/>
    </source>
</evidence>
<protein>
    <submittedName>
        <fullName evidence="7">Peptide ABC transporter substrate-binding protein</fullName>
    </submittedName>
</protein>
<organism evidence="7 8">
    <name type="scientific">Halioglobus maricola</name>
    <dbReference type="NCBI Taxonomy" id="2601894"/>
    <lineage>
        <taxon>Bacteria</taxon>
        <taxon>Pseudomonadati</taxon>
        <taxon>Pseudomonadota</taxon>
        <taxon>Gammaproteobacteria</taxon>
        <taxon>Cellvibrionales</taxon>
        <taxon>Halieaceae</taxon>
        <taxon>Halioglobus</taxon>
    </lineage>
</organism>
<dbReference type="AlphaFoldDB" id="A0A5P9NNI3"/>
<accession>A0A5P9NNI3</accession>
<dbReference type="InterPro" id="IPR000914">
    <property type="entry name" value="SBP_5_dom"/>
</dbReference>
<evidence type="ECO:0000259" key="6">
    <source>
        <dbReference type="Pfam" id="PF00496"/>
    </source>
</evidence>
<feature type="chain" id="PRO_5024996696" evidence="5">
    <location>
        <begin position="21"/>
        <end position="545"/>
    </location>
</feature>